<feature type="domain" description="VOC" evidence="2">
    <location>
        <begin position="4"/>
        <end position="124"/>
    </location>
</feature>
<evidence type="ECO:0000313" key="4">
    <source>
        <dbReference type="Proteomes" id="UP000054099"/>
    </source>
</evidence>
<dbReference type="GO" id="GO:0046872">
    <property type="term" value="F:metal ion binding"/>
    <property type="evidence" value="ECO:0007669"/>
    <property type="project" value="UniProtKB-KW"/>
</dbReference>
<dbReference type="Proteomes" id="UP000054099">
    <property type="component" value="Unassembled WGS sequence"/>
</dbReference>
<evidence type="ECO:0000259" key="2">
    <source>
        <dbReference type="PROSITE" id="PS51819"/>
    </source>
</evidence>
<dbReference type="PROSITE" id="PS51819">
    <property type="entry name" value="VOC"/>
    <property type="match status" value="1"/>
</dbReference>
<reference evidence="3 4" key="1">
    <citation type="journal article" date="2014" name="Antonie Van Leeuwenhoek">
        <title>Fictibacillus enclensis sp. nov., isolated from marine sediment.</title>
        <authorList>
            <person name="Dastager S.G."/>
            <person name="Mawlankar R."/>
            <person name="Srinivasan K."/>
            <person name="Tang S.K."/>
            <person name="Lee J.C."/>
            <person name="Ramana V.V."/>
            <person name="Shouche Y.S."/>
        </authorList>
    </citation>
    <scope>NUCLEOTIDE SEQUENCE [LARGE SCALE GENOMIC DNA]</scope>
    <source>
        <strain evidence="3 4">NIO-1003</strain>
    </source>
</reference>
<dbReference type="GO" id="GO:0004462">
    <property type="term" value="F:lactoylglutathione lyase activity"/>
    <property type="evidence" value="ECO:0007669"/>
    <property type="project" value="InterPro"/>
</dbReference>
<keyword evidence="4" id="KW-1185">Reference proteome</keyword>
<dbReference type="OrthoDB" id="9800322at2"/>
<organism evidence="3 4">
    <name type="scientific">Fictibacillus enclensis</name>
    <dbReference type="NCBI Taxonomy" id="1017270"/>
    <lineage>
        <taxon>Bacteria</taxon>
        <taxon>Bacillati</taxon>
        <taxon>Bacillota</taxon>
        <taxon>Bacilli</taxon>
        <taxon>Bacillales</taxon>
        <taxon>Fictibacillaceae</taxon>
        <taxon>Fictibacillus</taxon>
    </lineage>
</organism>
<dbReference type="InterPro" id="IPR029068">
    <property type="entry name" value="Glyas_Bleomycin-R_OHBP_Dase"/>
</dbReference>
<dbReference type="InterPro" id="IPR037523">
    <property type="entry name" value="VOC_core"/>
</dbReference>
<dbReference type="RefSeq" id="WP_061973011.1">
    <property type="nucleotide sequence ID" value="NZ_FMAV01000002.1"/>
</dbReference>
<dbReference type="Gene3D" id="3.10.180.10">
    <property type="entry name" value="2,3-Dihydroxybiphenyl 1,2-Dioxygenase, domain 1"/>
    <property type="match status" value="1"/>
</dbReference>
<dbReference type="PANTHER" id="PTHR21366:SF22">
    <property type="entry name" value="VOC DOMAIN-CONTAINING PROTEIN"/>
    <property type="match status" value="1"/>
</dbReference>
<dbReference type="PANTHER" id="PTHR21366">
    <property type="entry name" value="GLYOXALASE FAMILY PROTEIN"/>
    <property type="match status" value="1"/>
</dbReference>
<protein>
    <submittedName>
        <fullName evidence="3">Glyoxalase</fullName>
    </submittedName>
</protein>
<proteinExistence type="predicted"/>
<comment type="caution">
    <text evidence="3">The sequence shown here is derived from an EMBL/GenBank/DDBJ whole genome shotgun (WGS) entry which is preliminary data.</text>
</comment>
<dbReference type="PROSITE" id="PS00934">
    <property type="entry name" value="GLYOXALASE_I_1"/>
    <property type="match status" value="1"/>
</dbReference>
<dbReference type="SUPFAM" id="SSF54593">
    <property type="entry name" value="Glyoxalase/Bleomycin resistance protein/Dihydroxybiphenyl dioxygenase"/>
    <property type="match status" value="1"/>
</dbReference>
<dbReference type="InterPro" id="IPR018146">
    <property type="entry name" value="Glyoxalase_1_CS"/>
</dbReference>
<name>A0A0V8JAI9_9BACL</name>
<dbReference type="InterPro" id="IPR050383">
    <property type="entry name" value="GlyoxalaseI/FosfomycinResist"/>
</dbReference>
<keyword evidence="1" id="KW-0479">Metal-binding</keyword>
<gene>
    <name evidence="3" type="ORF">AS030_13640</name>
</gene>
<dbReference type="EMBL" id="LNQN01000002">
    <property type="protein sequence ID" value="KSU83937.1"/>
    <property type="molecule type" value="Genomic_DNA"/>
</dbReference>
<dbReference type="Pfam" id="PF00903">
    <property type="entry name" value="Glyoxalase"/>
    <property type="match status" value="1"/>
</dbReference>
<accession>A0A0V8JAI9</accession>
<dbReference type="AlphaFoldDB" id="A0A0V8JAI9"/>
<evidence type="ECO:0000256" key="1">
    <source>
        <dbReference type="ARBA" id="ARBA00022723"/>
    </source>
</evidence>
<dbReference type="InterPro" id="IPR004360">
    <property type="entry name" value="Glyas_Fos-R_dOase_dom"/>
</dbReference>
<evidence type="ECO:0000313" key="3">
    <source>
        <dbReference type="EMBL" id="KSU83937.1"/>
    </source>
</evidence>
<sequence length="133" mass="15200">MYEGIHHVSLVVTDLKKALYFYEGILGFKADKERPQFGFPGVWYNFGATQLHLIVNPQGKALRGTDDLDSRDGHFAIRVTDIPGLLKKLDHFKVPYHNKPENKTPWHQVYVCDPDGNLIEFNGDRQSDSESDL</sequence>